<comment type="caution">
    <text evidence="2">The sequence shown here is derived from an EMBL/GenBank/DDBJ whole genome shotgun (WGS) entry which is preliminary data.</text>
</comment>
<keyword evidence="1" id="KW-1133">Transmembrane helix</keyword>
<accession>A0A8J4WP67</accession>
<feature type="transmembrane region" description="Helical" evidence="1">
    <location>
        <begin position="106"/>
        <end position="128"/>
    </location>
</feature>
<gene>
    <name evidence="2" type="ORF">PHET_08044</name>
</gene>
<keyword evidence="1" id="KW-0472">Membrane</keyword>
<reference evidence="2" key="1">
    <citation type="submission" date="2019-05" db="EMBL/GenBank/DDBJ databases">
        <title>Annotation for the trematode Paragonimus heterotremus.</title>
        <authorList>
            <person name="Choi Y.-J."/>
        </authorList>
    </citation>
    <scope>NUCLEOTIDE SEQUENCE</scope>
    <source>
        <strain evidence="2">LC</strain>
    </source>
</reference>
<dbReference type="Proteomes" id="UP000748531">
    <property type="component" value="Unassembled WGS sequence"/>
</dbReference>
<keyword evidence="3" id="KW-1185">Reference proteome</keyword>
<evidence type="ECO:0000313" key="3">
    <source>
        <dbReference type="Proteomes" id="UP000748531"/>
    </source>
</evidence>
<dbReference type="EMBL" id="LUCH01005433">
    <property type="protein sequence ID" value="KAF5398080.1"/>
    <property type="molecule type" value="Genomic_DNA"/>
</dbReference>
<evidence type="ECO:0000256" key="1">
    <source>
        <dbReference type="SAM" id="Phobius"/>
    </source>
</evidence>
<protein>
    <submittedName>
        <fullName evidence="2">Uncharacterized protein</fullName>
    </submittedName>
</protein>
<sequence>MRFAKCDSHQLSSMVTEFRMGNCLIGQGVLWFLTMGWCLTSQTKFSSNGGYVKTITVRELLASGAGAVYFDLRTGNYTRLIELPELKSLYVVANGSSALSSNTLNFAYVIMIDLASLTALIKCLLIYLL</sequence>
<proteinExistence type="predicted"/>
<evidence type="ECO:0000313" key="2">
    <source>
        <dbReference type="EMBL" id="KAF5398080.1"/>
    </source>
</evidence>
<name>A0A8J4WP67_9TREM</name>
<keyword evidence="1" id="KW-0812">Transmembrane</keyword>
<organism evidence="2 3">
    <name type="scientific">Paragonimus heterotremus</name>
    <dbReference type="NCBI Taxonomy" id="100268"/>
    <lineage>
        <taxon>Eukaryota</taxon>
        <taxon>Metazoa</taxon>
        <taxon>Spiralia</taxon>
        <taxon>Lophotrochozoa</taxon>
        <taxon>Platyhelminthes</taxon>
        <taxon>Trematoda</taxon>
        <taxon>Digenea</taxon>
        <taxon>Plagiorchiida</taxon>
        <taxon>Troglotremata</taxon>
        <taxon>Troglotrematidae</taxon>
        <taxon>Paragonimus</taxon>
    </lineage>
</organism>
<feature type="transmembrane region" description="Helical" evidence="1">
    <location>
        <begin position="21"/>
        <end position="39"/>
    </location>
</feature>
<dbReference type="AlphaFoldDB" id="A0A8J4WP67"/>